<dbReference type="InterPro" id="IPR023408">
    <property type="entry name" value="MscS_beta-dom_sf"/>
</dbReference>
<sequence length="365" mass="39917">MSTVADVNELSIPFPELGMSDAMQEWLVEKPVMIVVYLLLALVVRWLLHRAIDRVTTPAPDGTSRRLWPRRRDREDATALTDVDGAGGKKFDDDDTREITADESGGLTAESLKKSNHRKPAEQAVADRKRAERRAQRLLTIGSVLKSLVSFVVLVWVILQTLAILGVNVAPFIASAGIVGVALGFGAQALVRDFLSGLFMLFEDQYGVGDWVDLGEAEGTVENVGLRITAVRDLHGTLWYCRNGDIMRVGNYSQDFGVAFLEIPVSYGADVDRACNIAIETAKRAAAEEPIKSNIISGPELAGVNELGADSWSLRMTAVTHANMQWATERELRRRIRNAFADAGIDAPYPQGLPVSPMKTMAPAE</sequence>
<keyword evidence="6 8" id="KW-0472">Membrane</keyword>
<dbReference type="EMBL" id="JBHMDY010000004">
    <property type="protein sequence ID" value="MFB9259713.1"/>
    <property type="molecule type" value="Genomic_DNA"/>
</dbReference>
<dbReference type="Gene3D" id="2.30.30.60">
    <property type="match status" value="1"/>
</dbReference>
<evidence type="ECO:0000259" key="9">
    <source>
        <dbReference type="Pfam" id="PF00924"/>
    </source>
</evidence>
<dbReference type="InterPro" id="IPR011014">
    <property type="entry name" value="MscS_channel_TM-2"/>
</dbReference>
<evidence type="ECO:0000256" key="8">
    <source>
        <dbReference type="SAM" id="Phobius"/>
    </source>
</evidence>
<evidence type="ECO:0000259" key="11">
    <source>
        <dbReference type="Pfam" id="PF21088"/>
    </source>
</evidence>
<feature type="domain" description="Mechanosensitive ion channel MscS" evidence="9">
    <location>
        <begin position="190"/>
        <end position="253"/>
    </location>
</feature>
<dbReference type="PANTHER" id="PTHR30460:SF0">
    <property type="entry name" value="MODERATE CONDUCTANCE MECHANOSENSITIVE CHANNEL YBIO"/>
    <property type="match status" value="1"/>
</dbReference>
<evidence type="ECO:0000313" key="13">
    <source>
        <dbReference type="Proteomes" id="UP001589700"/>
    </source>
</evidence>
<dbReference type="Gene3D" id="1.10.287.1260">
    <property type="match status" value="1"/>
</dbReference>
<feature type="domain" description="Mechanosensitive ion channel MscS C-terminal" evidence="10">
    <location>
        <begin position="262"/>
        <end position="346"/>
    </location>
</feature>
<feature type="region of interest" description="Disordered" evidence="7">
    <location>
        <begin position="83"/>
        <end position="126"/>
    </location>
</feature>
<protein>
    <submittedName>
        <fullName evidence="12">Mechanosensitive ion channel family protein</fullName>
    </submittedName>
</protein>
<dbReference type="Proteomes" id="UP001589700">
    <property type="component" value="Unassembled WGS sequence"/>
</dbReference>
<keyword evidence="5 8" id="KW-1133">Transmembrane helix</keyword>
<dbReference type="InterPro" id="IPR049142">
    <property type="entry name" value="MS_channel_1st"/>
</dbReference>
<accession>A0ABV5JRK7</accession>
<evidence type="ECO:0000256" key="3">
    <source>
        <dbReference type="ARBA" id="ARBA00022475"/>
    </source>
</evidence>
<organism evidence="12 13">
    <name type="scientific">Dietzia aerolata</name>
    <dbReference type="NCBI Taxonomy" id="595984"/>
    <lineage>
        <taxon>Bacteria</taxon>
        <taxon>Bacillati</taxon>
        <taxon>Actinomycetota</taxon>
        <taxon>Actinomycetes</taxon>
        <taxon>Mycobacteriales</taxon>
        <taxon>Dietziaceae</taxon>
        <taxon>Dietzia</taxon>
    </lineage>
</organism>
<feature type="transmembrane region" description="Helical" evidence="8">
    <location>
        <begin position="171"/>
        <end position="191"/>
    </location>
</feature>
<dbReference type="SUPFAM" id="SSF50182">
    <property type="entry name" value="Sm-like ribonucleoproteins"/>
    <property type="match status" value="1"/>
</dbReference>
<evidence type="ECO:0000259" key="10">
    <source>
        <dbReference type="Pfam" id="PF21082"/>
    </source>
</evidence>
<dbReference type="InterPro" id="IPR049278">
    <property type="entry name" value="MS_channel_C"/>
</dbReference>
<feature type="compositionally biased region" description="Basic and acidic residues" evidence="7">
    <location>
        <begin position="87"/>
        <end position="100"/>
    </location>
</feature>
<evidence type="ECO:0000256" key="4">
    <source>
        <dbReference type="ARBA" id="ARBA00022692"/>
    </source>
</evidence>
<comment type="subcellular location">
    <subcellularLocation>
        <location evidence="1">Cell membrane</location>
        <topology evidence="1">Multi-pass membrane protein</topology>
    </subcellularLocation>
</comment>
<dbReference type="InterPro" id="IPR011066">
    <property type="entry name" value="MscS_channel_C_sf"/>
</dbReference>
<evidence type="ECO:0000256" key="6">
    <source>
        <dbReference type="ARBA" id="ARBA00023136"/>
    </source>
</evidence>
<dbReference type="SUPFAM" id="SSF82861">
    <property type="entry name" value="Mechanosensitive channel protein MscS (YggB), transmembrane region"/>
    <property type="match status" value="1"/>
</dbReference>
<name>A0ABV5JRK7_9ACTN</name>
<dbReference type="RefSeq" id="WP_338403541.1">
    <property type="nucleotide sequence ID" value="NZ_JAALDM010000092.1"/>
</dbReference>
<keyword evidence="4 8" id="KW-0812">Transmembrane</keyword>
<gene>
    <name evidence="12" type="ORF">ACFFVD_07850</name>
</gene>
<dbReference type="InterPro" id="IPR045276">
    <property type="entry name" value="YbiO_bact"/>
</dbReference>
<dbReference type="InterPro" id="IPR010920">
    <property type="entry name" value="LSM_dom_sf"/>
</dbReference>
<dbReference type="SUPFAM" id="SSF82689">
    <property type="entry name" value="Mechanosensitive channel protein MscS (YggB), C-terminal domain"/>
    <property type="match status" value="1"/>
</dbReference>
<dbReference type="Pfam" id="PF21088">
    <property type="entry name" value="MS_channel_1st"/>
    <property type="match status" value="1"/>
</dbReference>
<keyword evidence="3" id="KW-1003">Cell membrane</keyword>
<feature type="transmembrane region" description="Helical" evidence="8">
    <location>
        <begin position="138"/>
        <end position="159"/>
    </location>
</feature>
<dbReference type="PANTHER" id="PTHR30460">
    <property type="entry name" value="MODERATE CONDUCTANCE MECHANOSENSITIVE CHANNEL YBIO"/>
    <property type="match status" value="1"/>
</dbReference>
<reference evidence="12 13" key="1">
    <citation type="submission" date="2024-09" db="EMBL/GenBank/DDBJ databases">
        <authorList>
            <person name="Sun Q."/>
            <person name="Mori K."/>
        </authorList>
    </citation>
    <scope>NUCLEOTIDE SEQUENCE [LARGE SCALE GENOMIC DNA]</scope>
    <source>
        <strain evidence="12 13">CCM 7659</strain>
    </source>
</reference>
<comment type="caution">
    <text evidence="12">The sequence shown here is derived from an EMBL/GenBank/DDBJ whole genome shotgun (WGS) entry which is preliminary data.</text>
</comment>
<comment type="similarity">
    <text evidence="2">Belongs to the MscS (TC 1.A.23) family.</text>
</comment>
<dbReference type="Pfam" id="PF21082">
    <property type="entry name" value="MS_channel_3rd"/>
    <property type="match status" value="1"/>
</dbReference>
<keyword evidence="13" id="KW-1185">Reference proteome</keyword>
<proteinExistence type="inferred from homology"/>
<feature type="transmembrane region" description="Helical" evidence="8">
    <location>
        <begin position="31"/>
        <end position="48"/>
    </location>
</feature>
<evidence type="ECO:0000256" key="7">
    <source>
        <dbReference type="SAM" id="MobiDB-lite"/>
    </source>
</evidence>
<feature type="domain" description="Mechanosensitive ion channel transmembrane helices 2/3" evidence="11">
    <location>
        <begin position="148"/>
        <end position="188"/>
    </location>
</feature>
<dbReference type="Gene3D" id="3.30.70.100">
    <property type="match status" value="1"/>
</dbReference>
<evidence type="ECO:0000256" key="2">
    <source>
        <dbReference type="ARBA" id="ARBA00008017"/>
    </source>
</evidence>
<evidence type="ECO:0000256" key="5">
    <source>
        <dbReference type="ARBA" id="ARBA00022989"/>
    </source>
</evidence>
<evidence type="ECO:0000313" key="12">
    <source>
        <dbReference type="EMBL" id="MFB9259713.1"/>
    </source>
</evidence>
<evidence type="ECO:0000256" key="1">
    <source>
        <dbReference type="ARBA" id="ARBA00004651"/>
    </source>
</evidence>
<dbReference type="InterPro" id="IPR006685">
    <property type="entry name" value="MscS_channel_2nd"/>
</dbReference>
<dbReference type="Pfam" id="PF00924">
    <property type="entry name" value="MS_channel_2nd"/>
    <property type="match status" value="1"/>
</dbReference>